<dbReference type="GO" id="GO:0007288">
    <property type="term" value="P:sperm axoneme assembly"/>
    <property type="evidence" value="ECO:0007669"/>
    <property type="project" value="Ensembl"/>
</dbReference>
<feature type="domain" description="Fibrous sheath-interacting protein 2 C-terminal" evidence="3">
    <location>
        <begin position="4074"/>
        <end position="4605"/>
    </location>
</feature>
<feature type="region of interest" description="Disordered" evidence="2">
    <location>
        <begin position="5584"/>
        <end position="5608"/>
    </location>
</feature>
<feature type="coiled-coil region" evidence="1">
    <location>
        <begin position="207"/>
        <end position="234"/>
    </location>
</feature>
<feature type="compositionally biased region" description="Basic and acidic residues" evidence="2">
    <location>
        <begin position="446"/>
        <end position="455"/>
    </location>
</feature>
<dbReference type="GO" id="GO:0097229">
    <property type="term" value="C:sperm end piece"/>
    <property type="evidence" value="ECO:0007669"/>
    <property type="project" value="Ensembl"/>
</dbReference>
<feature type="region of interest" description="Disordered" evidence="2">
    <location>
        <begin position="1370"/>
        <end position="1395"/>
    </location>
</feature>
<dbReference type="GO" id="GO:0120212">
    <property type="term" value="C:sperm head-tail coupling apparatus"/>
    <property type="evidence" value="ECO:0007669"/>
    <property type="project" value="Ensembl"/>
</dbReference>
<dbReference type="InterPro" id="IPR038891">
    <property type="entry name" value="FSIP2"/>
</dbReference>
<feature type="region of interest" description="Disordered" evidence="2">
    <location>
        <begin position="362"/>
        <end position="402"/>
    </location>
</feature>
<dbReference type="PANTHER" id="PTHR47315">
    <property type="entry name" value="FIBROUS SHEATH INTERACTING PROTEIN 2"/>
    <property type="match status" value="1"/>
</dbReference>
<feature type="coiled-coil region" evidence="1">
    <location>
        <begin position="5171"/>
        <end position="5198"/>
    </location>
</feature>
<protein>
    <submittedName>
        <fullName evidence="4">Fibrous sheath interacting protein 2</fullName>
    </submittedName>
</protein>
<dbReference type="GO" id="GO:0097225">
    <property type="term" value="C:sperm midpiece"/>
    <property type="evidence" value="ECO:0007669"/>
    <property type="project" value="Ensembl"/>
</dbReference>
<dbReference type="EMBL" id="ABDC03011006">
    <property type="status" value="NOT_ANNOTATED_CDS"/>
    <property type="molecule type" value="Genomic_DNA"/>
</dbReference>
<reference evidence="4" key="1">
    <citation type="submission" date="2016-12" db="EMBL/GenBank/DDBJ databases">
        <title>Mouse lemur reference genome and diversity panel.</title>
        <authorList>
            <person name="Harris R."/>
            <person name="Larsen P."/>
            <person name="Liu Y."/>
            <person name="Hughes D.S."/>
            <person name="Murali S."/>
            <person name="Raveendran M."/>
            <person name="Korchina V."/>
            <person name="Wang M."/>
            <person name="Jhangiani S."/>
            <person name="Bandaranaike D."/>
            <person name="Bellair M."/>
            <person name="Blankenburg K."/>
            <person name="Chao H."/>
            <person name="Dahdouli M."/>
            <person name="Dinh H."/>
            <person name="Doddapaneni H."/>
            <person name="English A."/>
            <person name="Firestine M."/>
            <person name="Gnanaolivu R."/>
            <person name="Gross S."/>
            <person name="Hernandez B."/>
            <person name="Javaid M."/>
            <person name="Jayaseelan J."/>
            <person name="Jones J."/>
            <person name="Khan Z."/>
            <person name="Kovar C."/>
            <person name="Kurapati P."/>
            <person name="Le B."/>
            <person name="Lee S."/>
            <person name="Li M."/>
            <person name="Mathew T."/>
            <person name="Narasimhan A."/>
            <person name="Ngo D."/>
            <person name="Nguyen L."/>
            <person name="Okwuonu G."/>
            <person name="Ongeri F."/>
            <person name="Osuji N."/>
            <person name="Pu L.-L."/>
            <person name="Puazo M."/>
            <person name="Quiroz J."/>
            <person name="Raj R."/>
            <person name="Rajbhandari K."/>
            <person name="Reid J.G."/>
            <person name="Santibanez J."/>
            <person name="Sexton D."/>
            <person name="Skinner E."/>
            <person name="Vee V."/>
            <person name="Weissenberger G."/>
            <person name="Wu Y."/>
            <person name="Xin Y."/>
            <person name="Han Y."/>
            <person name="Campbell C."/>
            <person name="Brown A."/>
            <person name="Sullivan B."/>
            <person name="Shelton J."/>
            <person name="Brown S."/>
            <person name="Dudchenko O."/>
            <person name="Machol I."/>
            <person name="Durand N."/>
            <person name="Shamim M."/>
            <person name="Lieberman A."/>
            <person name="Muzny D.M."/>
            <person name="Richards S."/>
            <person name="Yoder A."/>
            <person name="Worley K.C."/>
            <person name="Rogers J."/>
            <person name="Gibbs R.A."/>
        </authorList>
    </citation>
    <scope>NUCLEOTIDE SEQUENCE [LARGE SCALE GENOMIC DNA]</scope>
</reference>
<name>A0A8C5Y5P4_MICMU</name>
<evidence type="ECO:0000313" key="4">
    <source>
        <dbReference type="Ensembl" id="ENSMICP00000045850.1"/>
    </source>
</evidence>
<dbReference type="Proteomes" id="UP000694394">
    <property type="component" value="Chromosome 8"/>
</dbReference>
<dbReference type="EMBL" id="ABDC03011005">
    <property type="status" value="NOT_ANNOTATED_CDS"/>
    <property type="molecule type" value="Genomic_DNA"/>
</dbReference>
<feature type="domain" description="Fibrous sheath-interacting protein 2 C-terminal" evidence="3">
    <location>
        <begin position="4700"/>
        <end position="5246"/>
    </location>
</feature>
<feature type="compositionally biased region" description="Low complexity" evidence="2">
    <location>
        <begin position="363"/>
        <end position="372"/>
    </location>
</feature>
<feature type="compositionally biased region" description="Basic and acidic residues" evidence="2">
    <location>
        <begin position="3245"/>
        <end position="3260"/>
    </location>
</feature>
<proteinExistence type="predicted"/>
<feature type="region of interest" description="Disordered" evidence="2">
    <location>
        <begin position="844"/>
        <end position="876"/>
    </location>
</feature>
<keyword evidence="5" id="KW-1185">Reference proteome</keyword>
<feature type="compositionally biased region" description="Polar residues" evidence="2">
    <location>
        <begin position="421"/>
        <end position="441"/>
    </location>
</feature>
<dbReference type="InterPro" id="IPR031554">
    <property type="entry name" value="FSIP2_C"/>
</dbReference>
<evidence type="ECO:0000256" key="2">
    <source>
        <dbReference type="SAM" id="MobiDB-lite"/>
    </source>
</evidence>
<dbReference type="GO" id="GO:0061512">
    <property type="term" value="P:protein localization to cilium"/>
    <property type="evidence" value="ECO:0007669"/>
    <property type="project" value="Ensembl"/>
</dbReference>
<reference evidence="4" key="2">
    <citation type="submission" date="2025-08" db="UniProtKB">
        <authorList>
            <consortium name="Ensembl"/>
        </authorList>
    </citation>
    <scope>IDENTIFICATION</scope>
</reference>
<evidence type="ECO:0000313" key="5">
    <source>
        <dbReference type="Proteomes" id="UP000694394"/>
    </source>
</evidence>
<dbReference type="Pfam" id="PF15783">
    <property type="entry name" value="FSIP2"/>
    <property type="match status" value="3"/>
</dbReference>
<feature type="compositionally biased region" description="Basic and acidic residues" evidence="2">
    <location>
        <begin position="5584"/>
        <end position="5598"/>
    </location>
</feature>
<feature type="compositionally biased region" description="Basic and acidic residues" evidence="2">
    <location>
        <begin position="5758"/>
        <end position="5787"/>
    </location>
</feature>
<reference evidence="4" key="3">
    <citation type="submission" date="2025-09" db="UniProtKB">
        <authorList>
            <consortium name="Ensembl"/>
        </authorList>
    </citation>
    <scope>IDENTIFICATION</scope>
</reference>
<accession>A0A8C5Y5P4</accession>
<dbReference type="PANTHER" id="PTHR47315:SF3">
    <property type="entry name" value="FIBROUS SHEATH-INTERACTING PROTEIN 2-LIKE"/>
    <property type="match status" value="1"/>
</dbReference>
<evidence type="ECO:0000256" key="1">
    <source>
        <dbReference type="SAM" id="Coils"/>
    </source>
</evidence>
<feature type="compositionally biased region" description="Polar residues" evidence="2">
    <location>
        <begin position="1381"/>
        <end position="1395"/>
    </location>
</feature>
<feature type="compositionally biased region" description="Basic and acidic residues" evidence="2">
    <location>
        <begin position="6767"/>
        <end position="6778"/>
    </location>
</feature>
<evidence type="ECO:0000259" key="3">
    <source>
        <dbReference type="Pfam" id="PF15783"/>
    </source>
</evidence>
<sequence length="6869" mass="776581">MDLYLSACSKAANDAATKTATSGLSADIQECGDGVHKNHFAGIGPGHLLDLPLGVKLPMIPGSDTVYYTTNLSEKLFRPSYGFNLTDPYCQLLENQYKSLHDPHLKAYYRRKDILRRLKKGGYVTRNNKIVCTLRELNKYRQYLTSLKLDFERNYMREQKMLARQLHKLQENNQTPEYSDPAQFRNWLMESPQFIHDQERLIRHRYLDMISRELEQLERTAEEQRALLMNREERRQREHTRRKLTLRRKIEEEWKTKEMLLLTKIGEDVKREERIEQQRRRSREESDRKKQALLEKKMAYHLQKLQDTGFKGEDMEKNALKYKAQDGTFSSSKKKKKSADDIKLVYSVGDQKAYKGTYEHGTNSIQQSQNNSKNALKKAGTSGIVQHDVQNNGKDQKKDGLVTKKSSIFDEKGVINISARDSVTSAQNSPTGKLPKCSQSYIGPPKVEKEIDARRNGRPTKRSSYMCESGSQAHAVAPGIFSSPVYSNIHQSLLQNCLQEKVTSEELNSIIQNIMTWVVATVTSILYPAITKYEERLRNNTYPGSDESTLSSDSSSFCSTCSEDFTYGSYTSVTKIFQEEPCAFADDTPVKKPTTPLKPPSAHTEKTVVGKPCNMKGQSITSKRKHDKTSLIGSSPKLRHCKSDSHLLASFETGITKSRNATTETDSLGSSYFSDQKVKAMDEIKNLKNVFVNFKCYLKEETQLILESIFQEIMSDLTQAIPSLSSVTAEVFVDQHEPEKEDSFSTVDICSVASEIVEDMLEKLESAVEKRCVEMFSQEDLSVDIKSSLTASEEYLISSNEKPLKDSLPYTLEPMCDIAENMVHDILEKLKTLASYKRNELPHLEDKTKLSHQQHKTDTTCTSLQPAGNNKSSPEPDAANLIVKEEIHNLTSSIFSQSSLVGHIEEVVSTILGYVQTELNNERLIASEETVELLQLFDDILTQFHREPVNAGVQKCRQPRIRKSSDTEEKYRLTGTRLSNHHKSGRSFSPINVPGMALYSEDDNEEIDEIVKNVLDSSFKQEKAKSQKQIPNHWSTKRNTCFEYKRNMKPHTKPASRSKGIVHDWELKSELPSLNNHDILKKKPCLNKDISFYSQDQKHQIQKSSENIVKSILTEMLKDISFVPPGYLDSQARNRASVLISENPQGLSHQEWMDEMFSVSEIRTEAQEITDAVLNILHKASSLIPSSVQQTLLDNSDTCHVVKETPNKKPLKIWFDSESKMKYLSSLNTDPAASSCLQFGESESKHVEDITDKIINTIFKRLKLFVCPKLQMDIKPSLAKQSSLQSQLRSYTAKVVDIVLNAILNELELNEKNLNIEKIDHTKSLTEKGFFADTDRKLESVVTNSNDDITASPLLTCICEMLSSKNVNQRTISLPSDEPESATSYGSDNIDKQNTLPNRQYKKSFYKYLATPCTLHSAIDEKDLQENAKLQVLDRIGETLHEMVSKRIGTPPHSQPSCSQQNKEKMNENQQSAAALQYNIQLMSRTILEYILAKLCSIGMDTSLASSGFKALPESLDIDNLSFTSIIEEMAKCTNIISSIVSQIIQEGNKEVTKSNAKTMSSVPSKAGSTKEMHSNKMKAVASDILNMVFTKLEGFANGNLETIGANNDGNKKSSKIDWECESTSSFTDTYTESLQSALYMHAKKVSSAILKAIQTELNVNPSDVSTSVKNPPPEAQMFKNIVNLILDTVSSNIFNETESEERDIESYGYRPTYGNFLPGGAESDSFLEDDANTEKILIGETSQLREETKTHSLEQWVLERTLNKIEVKLKEPHKSPVTPIIRNILNEIFQSALINQLNMLSLSHSHFSGMSHNVDEPIAQTSVQFMDKMMCPLISEEDVTIVTDNIVRIVFHKLYSAAMTERNISANKYKTITFSTNVSFHEHTYRGKSSFTVLDRNPCTLQTRFNVDKQVKENVVADIVQATLINLETFAASKLKSLFCPQVSFTVPVPLPIEQDKTMLSNALASKDSYLDEQFSYCSVDYIKSGKTNLCQVSLSKLNSYATEVARKILQGIKHELDKEREIPFLTHNIVVSDSIASRIVNTVLDIVSCKGKCDKTSADKKIDSDEQEGIIEKLFNKTEYRKVLQFQIQDTIEGILCDIYEKTLYQNNISFATPTLKCSIADKHSEANSEVSIEESANKIIPKLSVPKSDVILISKDIVNIVLHNLSSAVMLVINAKNPTSARLPLTFCDMFPKTECQQPHLMASNSERKTECFPYSRNQKSDYDDGNQVPIVKKEDIKKSAPDPCEENANFITKSIFHCLESFATKRVDSLITLAFQPKEKSFVSPELQNCKQDDSVFHESSQVESNVNVLRISTTETETSQELTDSTFASYREKIGSKIHLSQASLKKHSDSIASAILKLIKNDLDLEIKNVYPYPDNILFQENIIMSEIVESILKILDDKRSVKEICFYSKENPNFAQLTESNEISLGYKQKDEDTKLSLFTKYPLEQNQMILEKKNQRIILEEIFMRNKVSKQKGKTELLSAVEEHLNKLYQRVMEVIGHLPPFNEISHFISNSKIKTSDITQKNVFQSHINSAANDIVESVLGKMYSVVVTSLYENNKSREVETLDNNDSLPLKPSWFGETKQAGEGSNSSRYVTPQVYSCADSQNVSVLENTFLQYSPLQVEKDLVQMVLVKITNLISLHLDETLDTPKPSFKTSLKARTRGTSLPKLTTKPHLGPSAAKAKNKIKLGPGEKIPRDSRSKTATGLSHILSIGDAKNLLKTKLPTSELKMFAKDIISNILETIVKEFEKTKQTRAMVNIKALPSDQIMAANKIVNTVLKELYATNNHNFDYPIKFSHLDDLKLSQGSTGAGSLAKQQACYYLENVSSQLEQIFPKEGIFKKMFDKWQTESNDVENEKCKLLTIAENVLTEISIKAKELEYSLSLLNLPPLENCESRFYNHFKGALARAEDTKAQINMFGREIVEMLFEKLQLCFLSQMPTPDHKETLTNSKEHITAKSKYGFPNKQIFSSLPFYNTKTKDKFSMGSSNQIVKEIIERVLNILESFVDLQFKHISKYEFSEIVKMPIENLFPVQQRLLSKKMLPRLQPLKKFTDESKSSTIIFKENMQNTLLQVHSFHSELPKYAVNIVSDMLGIIKNKLDKEMSQMEPCSVSILKENFVASEIIGTLMDQCTHFNESLIKNLPKQSFFQGAENAYIVNQVELATNMKMSTPKLEEANLGDNPPQMNVPGLVLYSEEDRKKKYRISSNLPSYVRSSVEDTIKSLEPTESPDPETMLNKVQDHSPRKSNSHHFEEAMTGNSSLSEGSVLQKLFKKANDSTEESLKQVMSFIEMGKNENPRMFHYEAIKPVVEPNQIQTTVSPLKICLAAENIVNTVLSSYGFPSQSHSNESMEAMKPFFISKQSPLSEVSGGQKNEEKSLLRMWHRRISCIPEEENKNPEASGIDSSLLHKWHKNRYPKTKKTGTLNEVEVIAFADHELGLNEIHFIARHITTSVVTHLKNFKTKVFSEEKASIVSTLSRKKCESKQHQRSIYSDSSVYQLCEHLAESVIYHLISSISDGIKEGREKEKACEIQEAAFNKIISVHSQVFESRSISIGELALSISEIIIKILCNSNIIKADNAQQMGSIKTKFIYCPGVASADFDDLFQDFLIGVIHVLSKEIGINHHFESNRRKESFSIFQSNSVSNCDKTNTMERQTVQRDWQSSTQQIDPLIQKTKLNYLAHKLDSLASNLKSNESKEVVNKIFNIVLDLFLPDECPERATDSGTIARKIFSSPDDQQNNSILRNNLGLSPKSVFLLNIVCEKLIRILLEKCTSTVFLDNGSISDEISAECQLLKILQSVEDGEFDHCKRAMNREQLQGDYMSDLLENLAEMDQGLLSSDSMLTIISHSLVKSLMDKLTQSIQQNPESPPFANAHLNYRTREIQPSFTKPKRSELIAQGKSSLGCMSYESNSVTESLYNPSVVSSKIQAPFGKKYKVKCSSLSSLKRQGTKEMDPIAIDNNLHHGGMNIGVYSATLLEDIISELFFKLSTSLWGKNKNITMAHLNEMNTLLVNNIVNEFNNVQVTVLRDAEEQLCFPPIHKETVSKIVDSIYYDVLQPYELTVTCSNNLAYDSTSITEQITNGILLEILDYQLPYSFRARLMPHSCYPLKAEIILQKLQNNLREFTSLPKSSACYSTLLSYSFLEDVIRRLLSQLIPPPSKVASSLGKQYLISSDFNEMSTCIINKVMSVISKHKILFTIYDNQYLCTGTNLQKMVDSVYSNILRTSDSLASIQKSIVSRSPIMVDRIASLIIQEIIENHLQPFLCRGHLPRPRTPLDAVSNMVKQVLSEVTELHRPLKPSPLGVYPDTFVGEIVARLLSKIFSPKHNTEVELENMTQKIVNSVNNHFDKVKIHILSDNKEQFFPSANTDIVDELVTSVYRNVLKQHGLDPDIDKESKDSDIFVENITNLIVASISDYLLHPLFSGDLSASSCSISTAENIVQEVLSDISKSTESSQSLPLYNTLLPYTFLEDMIRVLLSKFFPSASSVVPNREPPVWGSDRSRVNFNEIASNLISDIRMKISQHEIRFSKDEEETKFVYSEDDVQHLVDSVFKNILSDSESQESVEQNITSSNDVLIDRIAGFIIKHICQQHLQPFVDGKSLSSSSYTYFDDERRQLFYASVYSSTFLEDVVSGVLSKIFHRVVGIVQTKSERDSEDELFDKAENLIHFITEEFSKAQVSILDNAEKQLCLPPVEKDVVKTIIDMVYSKVLQEYEMEIMPDKDFLNDTKTLAERITKIILAEIFDFQIKPDLIANLPFKSHSKLSANALIKKVQHNISKSRFQRQASTIYTTVLSHTHLEKIITQLVSKMSPLAFSTEHPYISQSELSNTVIKLINEIMSIISKHAICITKHGNEKQSMISEKDIQSMVDSIYADLSHSNLYQCFTKDKKGISNIPASKIASFIIKEIFNHHLQSFLSGDKSLLSTTVDQAYKTKATDLKQRELSLIVNSAVFLEEVISELLCKILYAFSHNVLAAENPDRAKAKITTIVTTLVNSIIMEFTTSELLVADSFDKNLCLSEGYKEMLQKTVNSIYEKILDDYKSLTNVYRAIQSDTVCFGGKIYHLLLEEIYDHQVQSLVSGELVSSSYSSPQADNIITRVLNIIMKDSHALPSCITVFPRSLLENMVYKLLVHIFPSTDTENELEEEEVPPDYEFVDAASKLTDEIIKEISEHEIRLSTAEDNVENMQLEAIENLINSICNNILKKSEFQAEVKKSASKKGGSFLSKIAVFIMKEIMDHHLKPFLHGEESSFSDLSDYNHVSLPTKSGKEKTQPSLYSATFLEDVIVDLVHKFCSLPIFTENSKKKKMPESDTVGLAIKFANSLIGEFKKSEIKVLPNAEKMLSFPPIDKETVDKISNFVYDQFIGKYESNDIQENDKSDIVIEMIAALAQKAISAFKIQPLFSGDWSSIFISFLNPENITQRVQHLPQKTSTQIIRCLKGNQLTLPQQSYKHISLSSDQKNAIDTLEINGGMTSRKKSSKTKDISMKKGDIQNSILTSITTIMKSNIINLISGSAEGVTNKNKEDENKMGISIKKYSKNVSKVYSPTSSVKKKYTQEPYLRETLKNDEIEKKIKSAPKDKEGKGQEVHTHFPVPPDDTEYVNEMLRSDFEKDNEKKIDSTTKRSFKKDDNSFQISTLKSKEKNMGTSKEKTLEIVAQKPSNEERRNSLAQMDMDEALYSDYEDVQNVIENIYDDVFKMSSHEPSSFSKLRCSETPSGDTALNVIQDVNKDSVQSVKTENLSFSINKNVPSKEKEMKEREKEKERGREKERDIKSEPSKQDLPQHFSESRPGIFPAKFLEDVITEMVNKLIFSSLPETQTHDRCQNINDDENQAELYDTALKLIDSLLKEFSDAQIKVFRPDKRNQFFPPAGKYSSVSKIPSRYKESNTDEVLPSIKIKIVDKMPHIPFQDKIPSIDKTLVNKIVHSAVCNILKEYRSQDSICKNINSNGKNLARQLCSAVINEIFRHQLNLIFCDEVPVSTCFPLESKDVVKKVQKVAQTASKECQTSSPYTIMLPHKFLENVISALLCKFFPTISNTKTKQSEGNLLAELDFLQRMLVSTVATEISKDEDMIIQYVESLHSNDDEIIQLVAQSIYNNLLPQFGSQEIIQNCMTSGCRILSETIVDLVLREVTGNQLQQYFCGELSPHQCAEVESVVENILKDVIQTTNVLPPEPSHVHKLSYNIVEEIAVKFLSKILSMFPKVHKESFFFQSLETEMETIISKILNSIQEFISKSQIKLVALAKESPTVPIADNATIEKVVNSVYTSILKHCGSLTSVFKDLMGKSNALSDIIGFLMVKEISNSEFQPQVEEELSSTELVLEAVKVMEKVVRIVDKFKFQENSSSRKDSTLDAKFLEEALALFLAKLAKLLSASSKDDKSFSKPELNKIASQLTKSVTAEISRSNITLVNADPEKHFLNPESIEMVSHVVDSVYSDVLQHFGTDKELYYDIKDTNKVFPKKVAGLIIDRVSNFPLVSPKSSNASKLGELDINRIVQKAQEHSDNMISDLDKDESDQDLSKEEFSVEIVPHVGSKPIKIDPRIVSEHLAVISVKTHPLEKLKVECLKRTGHSIAELRKASISGQRKKERRTSLDQSGRLDLKPFEAVCRNSFQNIRKPDITKVELLKDVQGKKDLIIRLVAHDIDQVYLDDDIQEEINSDEDEIVLREVFAQEHPLENQDKEFKKPVESKVSPKPMLSTNSIKKFLSLSKCCQPTSSANIESIEPISNEIIESDETLVKRAAAELNMAATKTTPEAVSSEKKPERKEEETNLVAEPTHYLIHRIMSSSSYNQEDLIPYTRYIKLRQYKLLFFALSTEIPKANVSKQGSKMLAKVSSALSKVFSRSNSNISKSSPPQQEKH</sequence>
<feature type="region of interest" description="Disordered" evidence="2">
    <location>
        <begin position="588"/>
        <end position="608"/>
    </location>
</feature>
<dbReference type="GO" id="GO:0097228">
    <property type="term" value="C:sperm principal piece"/>
    <property type="evidence" value="ECO:0007669"/>
    <property type="project" value="Ensembl"/>
</dbReference>
<dbReference type="Ensembl" id="ENSMICT00000065427.1">
    <property type="protein sequence ID" value="ENSMICP00000045850.1"/>
    <property type="gene ID" value="ENSMICG00000045896.1"/>
</dbReference>
<gene>
    <name evidence="4" type="primary">FSIP2</name>
</gene>
<keyword evidence="1" id="KW-0175">Coiled coil</keyword>
<feature type="compositionally biased region" description="Polar residues" evidence="2">
    <location>
        <begin position="859"/>
        <end position="873"/>
    </location>
</feature>
<feature type="domain" description="Fibrous sheath-interacting protein 2 C-terminal" evidence="3">
    <location>
        <begin position="5918"/>
        <end position="6771"/>
    </location>
</feature>
<feature type="region of interest" description="Disordered" evidence="2">
    <location>
        <begin position="3229"/>
        <end position="3266"/>
    </location>
</feature>
<feature type="region of interest" description="Disordered" evidence="2">
    <location>
        <begin position="1447"/>
        <end position="1470"/>
    </location>
</feature>
<feature type="region of interest" description="Disordered" evidence="2">
    <location>
        <begin position="6758"/>
        <end position="6780"/>
    </location>
</feature>
<dbReference type="GeneTree" id="ENSGT00680000100018"/>
<feature type="region of interest" description="Disordered" evidence="2">
    <location>
        <begin position="5752"/>
        <end position="5797"/>
    </location>
</feature>
<feature type="region of interest" description="Disordered" evidence="2">
    <location>
        <begin position="421"/>
        <end position="465"/>
    </location>
</feature>
<organism evidence="4 5">
    <name type="scientific">Microcebus murinus</name>
    <name type="common">Gray mouse lemur</name>
    <name type="synonym">Lemur murinus</name>
    <dbReference type="NCBI Taxonomy" id="30608"/>
    <lineage>
        <taxon>Eukaryota</taxon>
        <taxon>Metazoa</taxon>
        <taxon>Chordata</taxon>
        <taxon>Craniata</taxon>
        <taxon>Vertebrata</taxon>
        <taxon>Euteleostomi</taxon>
        <taxon>Mammalia</taxon>
        <taxon>Eutheria</taxon>
        <taxon>Euarchontoglires</taxon>
        <taxon>Primates</taxon>
        <taxon>Strepsirrhini</taxon>
        <taxon>Lemuriformes</taxon>
        <taxon>Cheirogaleidae</taxon>
        <taxon>Microcebus</taxon>
    </lineage>
</organism>